<dbReference type="PANTHER" id="PTHR24421">
    <property type="entry name" value="NITRATE/NITRITE SENSOR PROTEIN NARX-RELATED"/>
    <property type="match status" value="1"/>
</dbReference>
<evidence type="ECO:0000313" key="7">
    <source>
        <dbReference type="Proteomes" id="UP000722989"/>
    </source>
</evidence>
<feature type="transmembrane region" description="Helical" evidence="4">
    <location>
        <begin position="293"/>
        <end position="317"/>
    </location>
</feature>
<keyword evidence="4" id="KW-1133">Transmembrane helix</keyword>
<dbReference type="GO" id="GO:0016301">
    <property type="term" value="F:kinase activity"/>
    <property type="evidence" value="ECO:0007669"/>
    <property type="project" value="UniProtKB-KW"/>
</dbReference>
<dbReference type="InterPro" id="IPR011712">
    <property type="entry name" value="Sig_transdc_His_kin_sub3_dim/P"/>
</dbReference>
<proteinExistence type="predicted"/>
<name>A0ABX0XZU3_9ACTN</name>
<accession>A0ABX0XZU3</accession>
<keyword evidence="3" id="KW-0902">Two-component regulatory system</keyword>
<feature type="transmembrane region" description="Helical" evidence="4">
    <location>
        <begin position="232"/>
        <end position="255"/>
    </location>
</feature>
<dbReference type="Pfam" id="PF02518">
    <property type="entry name" value="HATPase_c"/>
    <property type="match status" value="1"/>
</dbReference>
<comment type="caution">
    <text evidence="6">The sequence shown here is derived from an EMBL/GenBank/DDBJ whole genome shotgun (WGS) entry which is preliminary data.</text>
</comment>
<evidence type="ECO:0000313" key="6">
    <source>
        <dbReference type="EMBL" id="NJC71594.1"/>
    </source>
</evidence>
<dbReference type="Gene3D" id="3.30.565.10">
    <property type="entry name" value="Histidine kinase-like ATPase, C-terminal domain"/>
    <property type="match status" value="1"/>
</dbReference>
<evidence type="ECO:0000259" key="5">
    <source>
        <dbReference type="PROSITE" id="PS50109"/>
    </source>
</evidence>
<dbReference type="PROSITE" id="PS50109">
    <property type="entry name" value="HIS_KIN"/>
    <property type="match status" value="1"/>
</dbReference>
<keyword evidence="7" id="KW-1185">Reference proteome</keyword>
<dbReference type="InterPro" id="IPR050482">
    <property type="entry name" value="Sensor_HK_TwoCompSys"/>
</dbReference>
<keyword evidence="1" id="KW-0808">Transferase</keyword>
<dbReference type="SUPFAM" id="SSF55874">
    <property type="entry name" value="ATPase domain of HSP90 chaperone/DNA topoisomerase II/histidine kinase"/>
    <property type="match status" value="1"/>
</dbReference>
<dbReference type="SMART" id="SM00387">
    <property type="entry name" value="HATPase_c"/>
    <property type="match status" value="1"/>
</dbReference>
<keyword evidence="4" id="KW-0472">Membrane</keyword>
<dbReference type="InterPro" id="IPR005467">
    <property type="entry name" value="His_kinase_dom"/>
</dbReference>
<keyword evidence="4" id="KW-0812">Transmembrane</keyword>
<reference evidence="6 7" key="1">
    <citation type="submission" date="2020-03" db="EMBL/GenBank/DDBJ databases">
        <title>WGS of the type strain of Planosporangium spp.</title>
        <authorList>
            <person name="Thawai C."/>
        </authorList>
    </citation>
    <scope>NUCLEOTIDE SEQUENCE [LARGE SCALE GENOMIC DNA]</scope>
    <source>
        <strain evidence="6 7">TBRC 5610</strain>
    </source>
</reference>
<dbReference type="InterPro" id="IPR003594">
    <property type="entry name" value="HATPase_dom"/>
</dbReference>
<feature type="transmembrane region" description="Helical" evidence="4">
    <location>
        <begin position="261"/>
        <end position="281"/>
    </location>
</feature>
<feature type="transmembrane region" description="Helical" evidence="4">
    <location>
        <begin position="155"/>
        <end position="174"/>
    </location>
</feature>
<protein>
    <submittedName>
        <fullName evidence="6">Sensor histidine kinase</fullName>
    </submittedName>
</protein>
<evidence type="ECO:0000256" key="2">
    <source>
        <dbReference type="ARBA" id="ARBA00022777"/>
    </source>
</evidence>
<dbReference type="Proteomes" id="UP000722989">
    <property type="component" value="Unassembled WGS sequence"/>
</dbReference>
<keyword evidence="2 6" id="KW-0418">Kinase</keyword>
<organism evidence="6 7">
    <name type="scientific">Planosporangium thailandense</name>
    <dbReference type="NCBI Taxonomy" id="765197"/>
    <lineage>
        <taxon>Bacteria</taxon>
        <taxon>Bacillati</taxon>
        <taxon>Actinomycetota</taxon>
        <taxon>Actinomycetes</taxon>
        <taxon>Micromonosporales</taxon>
        <taxon>Micromonosporaceae</taxon>
        <taxon>Planosporangium</taxon>
    </lineage>
</organism>
<evidence type="ECO:0000256" key="4">
    <source>
        <dbReference type="SAM" id="Phobius"/>
    </source>
</evidence>
<feature type="transmembrane region" description="Helical" evidence="4">
    <location>
        <begin position="85"/>
        <end position="110"/>
    </location>
</feature>
<dbReference type="InterPro" id="IPR036890">
    <property type="entry name" value="HATPase_C_sf"/>
</dbReference>
<evidence type="ECO:0000256" key="3">
    <source>
        <dbReference type="ARBA" id="ARBA00023012"/>
    </source>
</evidence>
<feature type="domain" description="Histidine kinase" evidence="5">
    <location>
        <begin position="590"/>
        <end position="674"/>
    </location>
</feature>
<feature type="transmembrane region" description="Helical" evidence="4">
    <location>
        <begin position="194"/>
        <end position="220"/>
    </location>
</feature>
<dbReference type="Pfam" id="PF07730">
    <property type="entry name" value="HisKA_3"/>
    <property type="match status" value="1"/>
</dbReference>
<dbReference type="CDD" id="cd16917">
    <property type="entry name" value="HATPase_UhpB-NarQ-NarX-like"/>
    <property type="match status" value="1"/>
</dbReference>
<gene>
    <name evidence="6" type="ORF">HC031_17980</name>
</gene>
<dbReference type="Gene3D" id="1.20.5.1930">
    <property type="match status" value="1"/>
</dbReference>
<feature type="transmembrane region" description="Helical" evidence="4">
    <location>
        <begin position="56"/>
        <end position="78"/>
    </location>
</feature>
<feature type="transmembrane region" description="Helical" evidence="4">
    <location>
        <begin position="122"/>
        <end position="143"/>
    </location>
</feature>
<evidence type="ECO:0000256" key="1">
    <source>
        <dbReference type="ARBA" id="ARBA00022679"/>
    </source>
</evidence>
<sequence>MIAHDLTVTLAATTTRRLPRVPAAGLAAALAVTSVGCTVGAVLLHQRLAGLTTHRVRLTGADLVLATAFPLVAALVIAHQRRNAAGWLLLSTALMGPYLLAGQYAAFALVPGDRHPATAAAAWLSIWGYVPYLVLWGLVPMHVPDGRLNSARWRTLRRVIVGLIALQTGARMFAPINSDAAPELRNPLAAPGGQWLNVVTLLTSFAVVLGAGGCGVVAVWRRLRRSSGTERAQLQWLTFGVICLVGSALLGTAVGGTNSDGALAVGMVLLVASIAIGVVRHRLFDIGTALSRTVVYGLLSAFLLLAYAATVAGAGALDSGRRATYAVVAVVALVAAAARDQVQRLVDRLLFGERRDPYAVLRQVHRRLDLATGPVDALGQLAEGLRTKLKLPYVGVEGVDGRLPAIHAGVASPEVERLPATDRSEVVGALVVAHRYPGERFTASERAALADVAQRAGALLGSASMFHDLLRSREGLVVAREEERRRLRRDLHDSIGPRLAAMAMQLDSLTDRLTSQDAALARRAATLSDQLRETVRDVRHVVEDLRPPALDDLGLVPALRQLFDPYAATVTVESAVLPPLPAATEVAAYRIAAEAVTNALRHSGCRACTLHLRTDGPWLVVEVRDDGRGVGDAAVPGVGLQSIRERASEVGGRLELTDADGGGTTVRARLPLEIA</sequence>
<feature type="transmembrane region" description="Helical" evidence="4">
    <location>
        <begin position="21"/>
        <end position="44"/>
    </location>
</feature>
<dbReference type="EMBL" id="JAATVY010000012">
    <property type="protein sequence ID" value="NJC71594.1"/>
    <property type="molecule type" value="Genomic_DNA"/>
</dbReference>